<proteinExistence type="predicted"/>
<dbReference type="EMBL" id="LIST01000007">
    <property type="protein sequence ID" value="KOX95395.1"/>
    <property type="molecule type" value="Genomic_DNA"/>
</dbReference>
<name>A0A0M9AQ32_9EURY</name>
<evidence type="ECO:0000313" key="1">
    <source>
        <dbReference type="EMBL" id="KOX95395.1"/>
    </source>
</evidence>
<gene>
    <name evidence="1" type="ORF">AMR74_14640</name>
</gene>
<comment type="caution">
    <text evidence="1">The sequence shown here is derived from an EMBL/GenBank/DDBJ whole genome shotgun (WGS) entry which is preliminary data.</text>
</comment>
<reference evidence="1 2" key="1">
    <citation type="submission" date="2015-08" db="EMBL/GenBank/DDBJ databases">
        <title>Genomes of Isolates from Cabo Rojo, PR.</title>
        <authorList>
            <person name="Sanchez-Nieves R.L."/>
            <person name="Montalvo-Rodriguez R."/>
        </authorList>
    </citation>
    <scope>NUCLEOTIDE SEQUENCE [LARGE SCALE GENOMIC DNA]</scope>
    <source>
        <strain evidence="1 2">5</strain>
    </source>
</reference>
<accession>A0A0M9AQ32</accession>
<organism evidence="1 2">
    <name type="scientific">Halorubrum tropicale</name>
    <dbReference type="NCBI Taxonomy" id="1765655"/>
    <lineage>
        <taxon>Archaea</taxon>
        <taxon>Methanobacteriati</taxon>
        <taxon>Methanobacteriota</taxon>
        <taxon>Stenosarchaea group</taxon>
        <taxon>Halobacteria</taxon>
        <taxon>Halobacteriales</taxon>
        <taxon>Haloferacaceae</taxon>
        <taxon>Halorubrum</taxon>
    </lineage>
</organism>
<keyword evidence="2" id="KW-1185">Reference proteome</keyword>
<sequence length="99" mass="11544">MIECLLNLLRFELLVEPELIRFSNIDSGLKQFNQAECDNLPSTREVTNTFTQPLPVEVNILGRFDLCMALIEYIDQCFKRIPDQLSRLVRLLLLRTDLC</sequence>
<protein>
    <submittedName>
        <fullName evidence="1">Uncharacterized protein</fullName>
    </submittedName>
</protein>
<dbReference type="AlphaFoldDB" id="A0A0M9AQ32"/>
<evidence type="ECO:0000313" key="2">
    <source>
        <dbReference type="Proteomes" id="UP000037747"/>
    </source>
</evidence>
<dbReference type="Proteomes" id="UP000037747">
    <property type="component" value="Unassembled WGS sequence"/>
</dbReference>